<evidence type="ECO:0000256" key="4">
    <source>
        <dbReference type="ARBA" id="ARBA00022737"/>
    </source>
</evidence>
<evidence type="ECO:0000256" key="7">
    <source>
        <dbReference type="SAM" id="MobiDB-lite"/>
    </source>
</evidence>
<reference evidence="8 9" key="1">
    <citation type="journal article" date="2021" name="Sci. Rep.">
        <title>The genome of the diatom Chaetoceros tenuissimus carries an ancient integrated fragment of an extant virus.</title>
        <authorList>
            <person name="Hongo Y."/>
            <person name="Kimura K."/>
            <person name="Takaki Y."/>
            <person name="Yoshida Y."/>
            <person name="Baba S."/>
            <person name="Kobayashi G."/>
            <person name="Nagasaki K."/>
            <person name="Hano T."/>
            <person name="Tomaru Y."/>
        </authorList>
    </citation>
    <scope>NUCLEOTIDE SEQUENCE [LARGE SCALE GENOMIC DNA]</scope>
    <source>
        <strain evidence="8 9">NIES-3715</strain>
    </source>
</reference>
<comment type="similarity">
    <text evidence="1">Belongs to the plasmodium circumsporozoite protein family.</text>
</comment>
<proteinExistence type="inferred from homology"/>
<sequence length="701" mass="71270">MLPTIENVPQPPVGGFPTVSQTQSPTISMISSRPTVAPQAAPQIPTPPVGQSPISSTPAKAPQSNVPTIDDAPLQSNAPSMKKQTSAPISNLPTSFFTRKPTDEPTKTKSISPSVRFSSIPTLNNSDEPTKTKSISPSVRFSSIPTLNASDEPTITKSISPSVRFSSIPTLNASVSPSISENDSPSLQPSTRYSEKPSVQPTVPTEPTSPVGQFPISPTNNPASKAPSGKPSTKITPLPSSIPSISPSKTPSSQPTVTGSLKPSSGLSVSPSRSPSSGPTITGSLKPSSSPIVSPSLLLSTNPTVSASPTTCVDDENFAVTAIVDLLLGPVPYTCVEVNLNPSLLCVALGLEIDLLNGGKTVYDACCVCDGITASPTATLSTSPSAGPSVSASNQPSVLISDFPSASPSTGPTVTGSLKPSSSPSVYPSKSPSSGPTITGSLKPSSSPSVSPSLLLSTNPTVSASPTTCVDDENFAVTAIVDLLPGPVPYTCVEVNLNPSLLCVALGLEIDLLNGGKTVYDACCVCDGITASPTATLSTSPSFGPTTSLQPTFLSNSACVDDPAFSILGTIGSVVGSLLDPILYDCNDINADPENLCPALGSTADANGNTCYEACCGCQALVAPDTSNISAAPSVSPTKSSSPTSCVDDESWNVSLRLGLLSPLTTFTCLDVNLNGLLCLTLSLELDLLGNSVSDACCACK</sequence>
<feature type="compositionally biased region" description="Polar residues" evidence="7">
    <location>
        <begin position="74"/>
        <end position="97"/>
    </location>
</feature>
<feature type="region of interest" description="Disordered" evidence="7">
    <location>
        <begin position="401"/>
        <end position="457"/>
    </location>
</feature>
<keyword evidence="4" id="KW-0677">Repeat</keyword>
<dbReference type="PANTHER" id="PTHR44826">
    <property type="entry name" value="SPORE COAT PROTEIN SP85"/>
    <property type="match status" value="1"/>
</dbReference>
<organism evidence="8 9">
    <name type="scientific">Chaetoceros tenuissimus</name>
    <dbReference type="NCBI Taxonomy" id="426638"/>
    <lineage>
        <taxon>Eukaryota</taxon>
        <taxon>Sar</taxon>
        <taxon>Stramenopiles</taxon>
        <taxon>Ochrophyta</taxon>
        <taxon>Bacillariophyta</taxon>
        <taxon>Coscinodiscophyceae</taxon>
        <taxon>Chaetocerotophycidae</taxon>
        <taxon>Chaetocerotales</taxon>
        <taxon>Chaetocerotaceae</taxon>
        <taxon>Chaetoceros</taxon>
    </lineage>
</organism>
<feature type="compositionally biased region" description="Polar residues" evidence="7">
    <location>
        <begin position="108"/>
        <end position="223"/>
    </location>
</feature>
<dbReference type="PANTHER" id="PTHR44826:SF3">
    <property type="entry name" value="SPORE COAT PROTEIN SP85"/>
    <property type="match status" value="1"/>
</dbReference>
<dbReference type="AlphaFoldDB" id="A0AAD3H3T6"/>
<dbReference type="EMBL" id="BLLK01000038">
    <property type="protein sequence ID" value="GFH49291.1"/>
    <property type="molecule type" value="Genomic_DNA"/>
</dbReference>
<gene>
    <name evidence="8" type="ORF">CTEN210_05767</name>
</gene>
<evidence type="ECO:0000256" key="6">
    <source>
        <dbReference type="ARBA" id="ARBA00045806"/>
    </source>
</evidence>
<feature type="compositionally biased region" description="Polar residues" evidence="7">
    <location>
        <begin position="52"/>
        <end position="67"/>
    </location>
</feature>
<protein>
    <recommendedName>
        <fullName evidence="2">Circumsporozoite protein</fullName>
    </recommendedName>
</protein>
<evidence type="ECO:0000256" key="3">
    <source>
        <dbReference type="ARBA" id="ARBA00022522"/>
    </source>
</evidence>
<comment type="caution">
    <text evidence="8">The sequence shown here is derived from an EMBL/GenBank/DDBJ whole genome shotgun (WGS) entry which is preliminary data.</text>
</comment>
<name>A0AAD3H3T6_9STRA</name>
<dbReference type="Proteomes" id="UP001054902">
    <property type="component" value="Unassembled WGS sequence"/>
</dbReference>
<dbReference type="InterPro" id="IPR051860">
    <property type="entry name" value="Plasmodium_CSP_Invasion"/>
</dbReference>
<comment type="function">
    <text evidence="6">Essential sporozoite protein. In the mosquito vector, required for sporozoite development in the oocyst, migration through the vector hemolymph and entry into the vector salivary glands. In the vertebrate host, required for sporozoite migration through the host dermis and infection of host hepatocytes. Binds to highly sulfated heparan sulfate proteoglycans (HSPGs) on the surface of host hepatocytes.</text>
</comment>
<comment type="function">
    <text evidence="5">In the vertebrate host, binds to highly sulfated heparan sulfate proteoglycans (HSPGs) on the surface of host hepatocytes and is required for sporozoite invasion of the host hepatocytes.</text>
</comment>
<feature type="compositionally biased region" description="Low complexity" evidence="7">
    <location>
        <begin position="34"/>
        <end position="43"/>
    </location>
</feature>
<feature type="compositionally biased region" description="Low complexity" evidence="7">
    <location>
        <begin position="417"/>
        <end position="457"/>
    </location>
</feature>
<feature type="region of interest" description="Disordered" evidence="7">
    <location>
        <begin position="1"/>
        <end position="289"/>
    </location>
</feature>
<evidence type="ECO:0000313" key="8">
    <source>
        <dbReference type="EMBL" id="GFH49291.1"/>
    </source>
</evidence>
<evidence type="ECO:0000256" key="2">
    <source>
        <dbReference type="ARBA" id="ARBA00021911"/>
    </source>
</evidence>
<accession>A0AAD3H3T6</accession>
<feature type="compositionally biased region" description="Polar residues" evidence="7">
    <location>
        <begin position="401"/>
        <end position="416"/>
    </location>
</feature>
<evidence type="ECO:0000313" key="9">
    <source>
        <dbReference type="Proteomes" id="UP001054902"/>
    </source>
</evidence>
<feature type="compositionally biased region" description="Low complexity" evidence="7">
    <location>
        <begin position="230"/>
        <end position="289"/>
    </location>
</feature>
<keyword evidence="9" id="KW-1185">Reference proteome</keyword>
<feature type="compositionally biased region" description="Polar residues" evidence="7">
    <location>
        <begin position="18"/>
        <end position="33"/>
    </location>
</feature>
<evidence type="ECO:0000256" key="1">
    <source>
        <dbReference type="ARBA" id="ARBA00006241"/>
    </source>
</evidence>
<keyword evidence="3" id="KW-0748">Sporozoite</keyword>
<evidence type="ECO:0000256" key="5">
    <source>
        <dbReference type="ARBA" id="ARBA00033726"/>
    </source>
</evidence>